<accession>A0ABQ4V0H4</accession>
<dbReference type="Proteomes" id="UP001055093">
    <property type="component" value="Unassembled WGS sequence"/>
</dbReference>
<proteinExistence type="predicted"/>
<feature type="chain" id="PRO_5047321876" evidence="1">
    <location>
        <begin position="24"/>
        <end position="128"/>
    </location>
</feature>
<name>A0ABQ4V0H4_9HYPH</name>
<reference evidence="2" key="1">
    <citation type="journal article" date="2021" name="Front. Microbiol.">
        <title>Comprehensive Comparative Genomics and Phenotyping of Methylobacterium Species.</title>
        <authorList>
            <person name="Alessa O."/>
            <person name="Ogura Y."/>
            <person name="Fujitani Y."/>
            <person name="Takami H."/>
            <person name="Hayashi T."/>
            <person name="Sahin N."/>
            <person name="Tani A."/>
        </authorList>
    </citation>
    <scope>NUCLEOTIDE SEQUENCE</scope>
    <source>
        <strain evidence="2">DSM 14458</strain>
    </source>
</reference>
<feature type="signal peptide" evidence="1">
    <location>
        <begin position="1"/>
        <end position="23"/>
    </location>
</feature>
<evidence type="ECO:0000313" key="3">
    <source>
        <dbReference type="Proteomes" id="UP001055093"/>
    </source>
</evidence>
<evidence type="ECO:0000256" key="1">
    <source>
        <dbReference type="SAM" id="SignalP"/>
    </source>
</evidence>
<sequence length="128" mass="14240">MRASPRTSVMMALVVLLPLPAGARQLCGREVLPFEDMVATLEAELGVEVARKTPTYVEVSDPKRLMLWSLWKARGAQPSAYICRKIVQEDGQVKIEMFAECHGQTAQCDGVVGRLLAEQNRRTAPFRP</sequence>
<protein>
    <submittedName>
        <fullName evidence="2">Uncharacterized protein</fullName>
    </submittedName>
</protein>
<organism evidence="2 3">
    <name type="scientific">Methylorubrum suomiense</name>
    <dbReference type="NCBI Taxonomy" id="144191"/>
    <lineage>
        <taxon>Bacteria</taxon>
        <taxon>Pseudomonadati</taxon>
        <taxon>Pseudomonadota</taxon>
        <taxon>Alphaproteobacteria</taxon>
        <taxon>Hyphomicrobiales</taxon>
        <taxon>Methylobacteriaceae</taxon>
        <taxon>Methylorubrum</taxon>
    </lineage>
</organism>
<reference evidence="2" key="2">
    <citation type="submission" date="2021-08" db="EMBL/GenBank/DDBJ databases">
        <authorList>
            <person name="Tani A."/>
            <person name="Ola A."/>
            <person name="Ogura Y."/>
            <person name="Katsura K."/>
            <person name="Hayashi T."/>
        </authorList>
    </citation>
    <scope>NUCLEOTIDE SEQUENCE</scope>
    <source>
        <strain evidence="2">DSM 14458</strain>
    </source>
</reference>
<keyword evidence="3" id="KW-1185">Reference proteome</keyword>
<comment type="caution">
    <text evidence="2">The sequence shown here is derived from an EMBL/GenBank/DDBJ whole genome shotgun (WGS) entry which is preliminary data.</text>
</comment>
<keyword evidence="1" id="KW-0732">Signal</keyword>
<evidence type="ECO:0000313" key="2">
    <source>
        <dbReference type="EMBL" id="GJE77922.1"/>
    </source>
</evidence>
<dbReference type="EMBL" id="BPRE01000018">
    <property type="protein sequence ID" value="GJE77922.1"/>
    <property type="molecule type" value="Genomic_DNA"/>
</dbReference>
<gene>
    <name evidence="2" type="ORF">BGCPKDLD_4531</name>
</gene>